<dbReference type="EMBL" id="GL385409">
    <property type="protein sequence ID" value="EJT68909.1"/>
    <property type="molecule type" value="Genomic_DNA"/>
</dbReference>
<dbReference type="VEuPathDB" id="FungiDB:GGTG_13502"/>
<protein>
    <recommendedName>
        <fullName evidence="5">ATP-dependent DNA helicase RecQ zinc-binding domain-containing protein</fullName>
    </recommendedName>
</protein>
<evidence type="ECO:0000313" key="3">
    <source>
        <dbReference type="EnsemblFungi" id="EJT68909"/>
    </source>
</evidence>
<reference evidence="2" key="2">
    <citation type="submission" date="2010-07" db="EMBL/GenBank/DDBJ databases">
        <authorList>
            <consortium name="The Broad Institute Genome Sequencing Platform"/>
            <consortium name="Broad Institute Genome Sequencing Center for Infectious Disease"/>
            <person name="Ma L.-J."/>
            <person name="Dead R."/>
            <person name="Young S."/>
            <person name="Zeng Q."/>
            <person name="Koehrsen M."/>
            <person name="Alvarado L."/>
            <person name="Berlin A."/>
            <person name="Chapman S.B."/>
            <person name="Chen Z."/>
            <person name="Freedman E."/>
            <person name="Gellesch M."/>
            <person name="Goldberg J."/>
            <person name="Griggs A."/>
            <person name="Gujja S."/>
            <person name="Heilman E.R."/>
            <person name="Heiman D."/>
            <person name="Hepburn T."/>
            <person name="Howarth C."/>
            <person name="Jen D."/>
            <person name="Larson L."/>
            <person name="Mehta T."/>
            <person name="Neiman D."/>
            <person name="Pearson M."/>
            <person name="Roberts A."/>
            <person name="Saif S."/>
            <person name="Shea T."/>
            <person name="Shenoy N."/>
            <person name="Sisk P."/>
            <person name="Stolte C."/>
            <person name="Sykes S."/>
            <person name="Walk T."/>
            <person name="White J."/>
            <person name="Yandava C."/>
            <person name="Haas B."/>
            <person name="Nusbaum C."/>
            <person name="Birren B."/>
        </authorList>
    </citation>
    <scope>NUCLEOTIDE SEQUENCE</scope>
    <source>
        <strain evidence="2">R3-111a-1</strain>
    </source>
</reference>
<accession>J3PJ20</accession>
<dbReference type="Proteomes" id="UP000006039">
    <property type="component" value="Unassembled WGS sequence"/>
</dbReference>
<dbReference type="Gene3D" id="1.10.10.10">
    <property type="entry name" value="Winged helix-like DNA-binding domain superfamily/Winged helix DNA-binding domain"/>
    <property type="match status" value="1"/>
</dbReference>
<dbReference type="HOGENOM" id="CLU_1161201_0_0_1"/>
<feature type="region of interest" description="Disordered" evidence="1">
    <location>
        <begin position="212"/>
        <end position="239"/>
    </location>
</feature>
<feature type="compositionally biased region" description="Basic and acidic residues" evidence="1">
    <location>
        <begin position="219"/>
        <end position="232"/>
    </location>
</feature>
<dbReference type="OrthoDB" id="10261556at2759"/>
<dbReference type="eggNOG" id="KOG0351">
    <property type="taxonomic scope" value="Eukaryota"/>
</dbReference>
<name>J3PJ20_GAET3</name>
<evidence type="ECO:0000313" key="2">
    <source>
        <dbReference type="EMBL" id="EJT68909.1"/>
    </source>
</evidence>
<dbReference type="STRING" id="644352.J3PJ20"/>
<dbReference type="RefSeq" id="XP_009229672.1">
    <property type="nucleotide sequence ID" value="XM_009231408.1"/>
</dbReference>
<evidence type="ECO:0008006" key="5">
    <source>
        <dbReference type="Google" id="ProtNLM"/>
    </source>
</evidence>
<keyword evidence="4" id="KW-1185">Reference proteome</keyword>
<dbReference type="GeneID" id="20353960"/>
<gene>
    <name evidence="3" type="primary">20353960</name>
    <name evidence="2" type="ORF">GGTG_13502</name>
</gene>
<sequence length="239" mass="26035">MQFCSEQAKGGVYSMDVKAAAGAPNLTLRDIINKLDELHGRRIIRLAASGLENRYQVMSIKLPRTPGEIDTLAGEIFATLKQYEADAVQRVDQVIGVVTGEQCFSYALASYFGMGLPGSKKRCGHCSWCETGVAVVMPEALPRDPVDLDLIMEILNTIPDRDDLLLLTKIAFGITSPRIMRMRANRNHVFGSLVGHDFGAVLDEFTKVCSQEGGKGSTVKREPSTLAIKKEPMSSAQSG</sequence>
<organism evidence="2">
    <name type="scientific">Gaeumannomyces tritici (strain R3-111a-1)</name>
    <name type="common">Wheat and barley take-all root rot fungus</name>
    <name type="synonym">Gaeumannomyces graminis var. tritici</name>
    <dbReference type="NCBI Taxonomy" id="644352"/>
    <lineage>
        <taxon>Eukaryota</taxon>
        <taxon>Fungi</taxon>
        <taxon>Dikarya</taxon>
        <taxon>Ascomycota</taxon>
        <taxon>Pezizomycotina</taxon>
        <taxon>Sordariomycetes</taxon>
        <taxon>Sordariomycetidae</taxon>
        <taxon>Magnaporthales</taxon>
        <taxon>Magnaporthaceae</taxon>
        <taxon>Gaeumannomyces</taxon>
    </lineage>
</organism>
<dbReference type="InterPro" id="IPR036388">
    <property type="entry name" value="WH-like_DNA-bd_sf"/>
</dbReference>
<dbReference type="AlphaFoldDB" id="J3PJ20"/>
<reference evidence="4" key="1">
    <citation type="submission" date="2010-07" db="EMBL/GenBank/DDBJ databases">
        <title>The genome sequence of Gaeumannomyces graminis var. tritici strain R3-111a-1.</title>
        <authorList>
            <consortium name="The Broad Institute Genome Sequencing Platform"/>
            <person name="Ma L.-J."/>
            <person name="Dead R."/>
            <person name="Young S."/>
            <person name="Zeng Q."/>
            <person name="Koehrsen M."/>
            <person name="Alvarado L."/>
            <person name="Berlin A."/>
            <person name="Chapman S.B."/>
            <person name="Chen Z."/>
            <person name="Freedman E."/>
            <person name="Gellesch M."/>
            <person name="Goldberg J."/>
            <person name="Griggs A."/>
            <person name="Gujja S."/>
            <person name="Heilman E.R."/>
            <person name="Heiman D."/>
            <person name="Hepburn T."/>
            <person name="Howarth C."/>
            <person name="Jen D."/>
            <person name="Larson L."/>
            <person name="Mehta T."/>
            <person name="Neiman D."/>
            <person name="Pearson M."/>
            <person name="Roberts A."/>
            <person name="Saif S."/>
            <person name="Shea T."/>
            <person name="Shenoy N."/>
            <person name="Sisk P."/>
            <person name="Stolte C."/>
            <person name="Sykes S."/>
            <person name="Walk T."/>
            <person name="White J."/>
            <person name="Yandava C."/>
            <person name="Haas B."/>
            <person name="Nusbaum C."/>
            <person name="Birren B."/>
        </authorList>
    </citation>
    <scope>NUCLEOTIDE SEQUENCE [LARGE SCALE GENOMIC DNA]</scope>
    <source>
        <strain evidence="4">R3-111a-1</strain>
    </source>
</reference>
<dbReference type="EnsemblFungi" id="EJT68909">
    <property type="protein sequence ID" value="EJT68909"/>
    <property type="gene ID" value="GGTG_13502"/>
</dbReference>
<evidence type="ECO:0000256" key="1">
    <source>
        <dbReference type="SAM" id="MobiDB-lite"/>
    </source>
</evidence>
<reference evidence="2" key="3">
    <citation type="submission" date="2010-09" db="EMBL/GenBank/DDBJ databases">
        <title>Annotation of Gaeumannomyces graminis var. tritici R3-111a-1.</title>
        <authorList>
            <consortium name="The Broad Institute Genome Sequencing Platform"/>
            <person name="Ma L.-J."/>
            <person name="Dead R."/>
            <person name="Young S.K."/>
            <person name="Zeng Q."/>
            <person name="Gargeya S."/>
            <person name="Fitzgerald M."/>
            <person name="Haas B."/>
            <person name="Abouelleil A."/>
            <person name="Alvarado L."/>
            <person name="Arachchi H.M."/>
            <person name="Berlin A."/>
            <person name="Brown A."/>
            <person name="Chapman S.B."/>
            <person name="Chen Z."/>
            <person name="Dunbar C."/>
            <person name="Freedman E."/>
            <person name="Gearin G."/>
            <person name="Gellesch M."/>
            <person name="Goldberg J."/>
            <person name="Griggs A."/>
            <person name="Gujja S."/>
            <person name="Heiman D."/>
            <person name="Howarth C."/>
            <person name="Larson L."/>
            <person name="Lui A."/>
            <person name="MacDonald P.J.P."/>
            <person name="Mehta T."/>
            <person name="Montmayeur A."/>
            <person name="Murphy C."/>
            <person name="Neiman D."/>
            <person name="Pearson M."/>
            <person name="Priest M."/>
            <person name="Roberts A."/>
            <person name="Saif S."/>
            <person name="Shea T."/>
            <person name="Shenoy N."/>
            <person name="Sisk P."/>
            <person name="Stolte C."/>
            <person name="Sykes S."/>
            <person name="Yandava C."/>
            <person name="Wortman J."/>
            <person name="Nusbaum C."/>
            <person name="Birren B."/>
        </authorList>
    </citation>
    <scope>NUCLEOTIDE SEQUENCE</scope>
    <source>
        <strain evidence="2">R3-111a-1</strain>
    </source>
</reference>
<reference evidence="3" key="4">
    <citation type="journal article" date="2015" name="G3 (Bethesda)">
        <title>Genome sequences of three phytopathogenic species of the Magnaporthaceae family of fungi.</title>
        <authorList>
            <person name="Okagaki L.H."/>
            <person name="Nunes C.C."/>
            <person name="Sailsbery J."/>
            <person name="Clay B."/>
            <person name="Brown D."/>
            <person name="John T."/>
            <person name="Oh Y."/>
            <person name="Young N."/>
            <person name="Fitzgerald M."/>
            <person name="Haas B.J."/>
            <person name="Zeng Q."/>
            <person name="Young S."/>
            <person name="Adiconis X."/>
            <person name="Fan L."/>
            <person name="Levin J.Z."/>
            <person name="Mitchell T.K."/>
            <person name="Okubara P.A."/>
            <person name="Farman M.L."/>
            <person name="Kohn L.M."/>
            <person name="Birren B."/>
            <person name="Ma L.-J."/>
            <person name="Dean R.A."/>
        </authorList>
    </citation>
    <scope>NUCLEOTIDE SEQUENCE</scope>
    <source>
        <strain evidence="3">R3-111a-1</strain>
    </source>
</reference>
<proteinExistence type="predicted"/>
<reference evidence="3" key="5">
    <citation type="submission" date="2018-04" db="UniProtKB">
        <authorList>
            <consortium name="EnsemblFungi"/>
        </authorList>
    </citation>
    <scope>IDENTIFICATION</scope>
    <source>
        <strain evidence="3">R3-111a-1</strain>
    </source>
</reference>
<evidence type="ECO:0000313" key="4">
    <source>
        <dbReference type="Proteomes" id="UP000006039"/>
    </source>
</evidence>